<sequence length="305" mass="35983">MEKDYFDEYRKCIRKKYELEKNGIHAKFLFKPTEAKLRDLCIMLFREQEKKDDLQSFKLYFGFEFSINQTSELNKKEPMNKFKTIGKFFINGESFLQDINGLDLAAMLVGFDIRPFNKFSRFSLKEIENFYNSLESQKQEKEDDENEPIEPILVIPEKPEEPEEPKPQIVPPNPSWFQKYNVSILIGTIILLTAIIGINYFTTEKECMAWIKDHYEEIDCNAITENKEIVIESKKEDYLKYFKKIIPCDTTQYEKNGKACLWYGKSANGNEYEFFTFHGLHPETRKTLKEVTANIMDNYGKGPCQ</sequence>
<comment type="caution">
    <text evidence="2">The sequence shown here is derived from an EMBL/GenBank/DDBJ whole genome shotgun (WGS) entry which is preliminary data.</text>
</comment>
<keyword evidence="1" id="KW-0472">Membrane</keyword>
<accession>A0A6I4IKS4</accession>
<keyword evidence="1" id="KW-1133">Transmembrane helix</keyword>
<gene>
    <name evidence="2" type="ORF">GOQ30_05675</name>
</gene>
<keyword evidence="1" id="KW-0812">Transmembrane</keyword>
<dbReference type="OrthoDB" id="1340494at2"/>
<feature type="transmembrane region" description="Helical" evidence="1">
    <location>
        <begin position="180"/>
        <end position="202"/>
    </location>
</feature>
<evidence type="ECO:0000256" key="1">
    <source>
        <dbReference type="SAM" id="Phobius"/>
    </source>
</evidence>
<dbReference type="RefSeq" id="WP_140997048.1">
    <property type="nucleotide sequence ID" value="NZ_VDCZ01000003.1"/>
</dbReference>
<name>A0A6I4IKS4_9FLAO</name>
<evidence type="ECO:0000313" key="2">
    <source>
        <dbReference type="EMBL" id="MVO08652.1"/>
    </source>
</evidence>
<dbReference type="EMBL" id="WQLW01000003">
    <property type="protein sequence ID" value="MVO08652.1"/>
    <property type="molecule type" value="Genomic_DNA"/>
</dbReference>
<proteinExistence type="predicted"/>
<keyword evidence="3" id="KW-1185">Reference proteome</keyword>
<dbReference type="AlphaFoldDB" id="A0A6I4IKS4"/>
<dbReference type="Proteomes" id="UP000431264">
    <property type="component" value="Unassembled WGS sequence"/>
</dbReference>
<organism evidence="2 3">
    <name type="scientific">Flavobacterium profundi</name>
    <dbReference type="NCBI Taxonomy" id="1774945"/>
    <lineage>
        <taxon>Bacteria</taxon>
        <taxon>Pseudomonadati</taxon>
        <taxon>Bacteroidota</taxon>
        <taxon>Flavobacteriia</taxon>
        <taxon>Flavobacteriales</taxon>
        <taxon>Flavobacteriaceae</taxon>
        <taxon>Flavobacterium</taxon>
    </lineage>
</organism>
<reference evidence="3" key="1">
    <citation type="submission" date="2019-05" db="EMBL/GenBank/DDBJ databases">
        <title>Flavobacterium profundi sp. nov., isolated from a deep-sea seamount.</title>
        <authorList>
            <person name="Zhang D.-C."/>
        </authorList>
    </citation>
    <scope>NUCLEOTIDE SEQUENCE [LARGE SCALE GENOMIC DNA]</scope>
    <source>
        <strain evidence="3">TP390</strain>
    </source>
</reference>
<protein>
    <submittedName>
        <fullName evidence="2">Uncharacterized protein</fullName>
    </submittedName>
</protein>
<evidence type="ECO:0000313" key="3">
    <source>
        <dbReference type="Proteomes" id="UP000431264"/>
    </source>
</evidence>